<keyword evidence="5" id="KW-0391">Immunity</keyword>
<keyword evidence="2" id="KW-0479">Metal-binding</keyword>
<reference evidence="11" key="3">
    <citation type="submission" date="2025-09" db="UniProtKB">
        <authorList>
            <consortium name="Ensembl"/>
        </authorList>
    </citation>
    <scope>IDENTIFICATION</scope>
</reference>
<dbReference type="CDD" id="cd19769">
    <property type="entry name" value="Bbox2_TRIM16-like"/>
    <property type="match status" value="1"/>
</dbReference>
<feature type="domain" description="B box-type" evidence="9">
    <location>
        <begin position="156"/>
        <end position="196"/>
    </location>
</feature>
<dbReference type="PROSITE" id="PS50089">
    <property type="entry name" value="ZF_RING_2"/>
    <property type="match status" value="1"/>
</dbReference>
<organism evidence="11 12">
    <name type="scientific">Scleropages formosus</name>
    <name type="common">Asian bonytongue</name>
    <name type="synonym">Osteoglossum formosum</name>
    <dbReference type="NCBI Taxonomy" id="113540"/>
    <lineage>
        <taxon>Eukaryota</taxon>
        <taxon>Metazoa</taxon>
        <taxon>Chordata</taxon>
        <taxon>Craniata</taxon>
        <taxon>Vertebrata</taxon>
        <taxon>Euteleostomi</taxon>
        <taxon>Actinopterygii</taxon>
        <taxon>Neopterygii</taxon>
        <taxon>Teleostei</taxon>
        <taxon>Osteoglossocephala</taxon>
        <taxon>Osteoglossomorpha</taxon>
        <taxon>Osteoglossiformes</taxon>
        <taxon>Osteoglossidae</taxon>
        <taxon>Scleropages</taxon>
    </lineage>
</organism>
<keyword evidence="3 6" id="KW-0863">Zinc-finger</keyword>
<dbReference type="InterPro" id="IPR051051">
    <property type="entry name" value="E3_ubiq-ligase_TRIM/RNF"/>
</dbReference>
<feature type="coiled-coil region" evidence="7">
    <location>
        <begin position="207"/>
        <end position="306"/>
    </location>
</feature>
<dbReference type="Pfam" id="PF00622">
    <property type="entry name" value="SPRY"/>
    <property type="match status" value="1"/>
</dbReference>
<dbReference type="SUPFAM" id="SSF57845">
    <property type="entry name" value="B-box zinc-binding domain"/>
    <property type="match status" value="1"/>
</dbReference>
<dbReference type="Gene3D" id="3.30.160.60">
    <property type="entry name" value="Classic Zinc Finger"/>
    <property type="match status" value="1"/>
</dbReference>
<proteinExistence type="predicted"/>
<dbReference type="InterPro" id="IPR013083">
    <property type="entry name" value="Znf_RING/FYVE/PHD"/>
</dbReference>
<keyword evidence="1" id="KW-0399">Innate immunity</keyword>
<dbReference type="SMART" id="SM00449">
    <property type="entry name" value="SPRY"/>
    <property type="match status" value="1"/>
</dbReference>
<dbReference type="CDD" id="cd13733">
    <property type="entry name" value="SPRY_PRY_C-I_1"/>
    <property type="match status" value="1"/>
</dbReference>
<dbReference type="Ensembl" id="ENSSFOT00015035163.2">
    <property type="protein sequence ID" value="ENSSFOP00015034781.2"/>
    <property type="gene ID" value="ENSSFOG00015022063.2"/>
</dbReference>
<sequence>MKNRYTRNVHHTMASPSTLLSAEHFTCSLCLEVFNNPVSTPCGHSFCVACISSFWAQGDHCLCPKCEKSFLGRPELCDNTFARDMAEQFKRMTASGSDVSIPGPGEVPCDICPGRKLKALKSCLVCLTSYCKTHIEPHQRVATLKRHKLVDPISDLEDRICKKHERSLELFCRNDQVCVCVLCYETDHKTHNTVPVEKEWTERKTKLRKTEAEVQQMIQDRVKKLEEIKESVKLSKVNTEKEIEDGIQVLTNLIQAIQQTQVELIVKLEEKQRIAERRAEGLIKELEKEIIELQRRNTELDQLSNTEDYIHVLQRCSSLCTPPHTMDWSEITVYADLCISTIRAAVTTIENHLNTLEHKLSERGDVTLDPWTANPWLDVSADGKQVKDGDKQQCFPDNPERFDTAPCVLGKEGFSSGRHYWEVEVVGKTAWDLGVARVSVKRKGVVRLSPEDGFWTVCLRRGNEYRACDEQAVLLHLHEKPRKLGVYVDCEEGQVSFYNVDARSHIYTFSGYNFTEKLLPLFNPDMNDDGNNRAPLVISLINHKGGDEFIL</sequence>
<evidence type="ECO:0000256" key="4">
    <source>
        <dbReference type="ARBA" id="ARBA00022833"/>
    </source>
</evidence>
<reference evidence="11" key="2">
    <citation type="submission" date="2025-08" db="UniProtKB">
        <authorList>
            <consortium name="Ensembl"/>
        </authorList>
    </citation>
    <scope>IDENTIFICATION</scope>
</reference>
<dbReference type="SMART" id="SM00336">
    <property type="entry name" value="BBOX"/>
    <property type="match status" value="1"/>
</dbReference>
<dbReference type="Proteomes" id="UP000694397">
    <property type="component" value="Chromosome 11"/>
</dbReference>
<dbReference type="Pfam" id="PF25600">
    <property type="entry name" value="TRIM_CC"/>
    <property type="match status" value="1"/>
</dbReference>
<dbReference type="InterPro" id="IPR013320">
    <property type="entry name" value="ConA-like_dom_sf"/>
</dbReference>
<dbReference type="GO" id="GO:0008270">
    <property type="term" value="F:zinc ion binding"/>
    <property type="evidence" value="ECO:0007669"/>
    <property type="project" value="UniProtKB-KW"/>
</dbReference>
<evidence type="ECO:0000256" key="7">
    <source>
        <dbReference type="SAM" id="Coils"/>
    </source>
</evidence>
<evidence type="ECO:0000256" key="1">
    <source>
        <dbReference type="ARBA" id="ARBA00022588"/>
    </source>
</evidence>
<evidence type="ECO:0000259" key="10">
    <source>
        <dbReference type="PROSITE" id="PS50188"/>
    </source>
</evidence>
<dbReference type="PROSITE" id="PS50119">
    <property type="entry name" value="ZF_BBOX"/>
    <property type="match status" value="1"/>
</dbReference>
<evidence type="ECO:0000313" key="11">
    <source>
        <dbReference type="Ensembl" id="ENSSFOP00015034781.2"/>
    </source>
</evidence>
<dbReference type="InterPro" id="IPR017907">
    <property type="entry name" value="Znf_RING_CS"/>
</dbReference>
<dbReference type="GO" id="GO:0045087">
    <property type="term" value="P:innate immune response"/>
    <property type="evidence" value="ECO:0007669"/>
    <property type="project" value="UniProtKB-KW"/>
</dbReference>
<dbReference type="InterPro" id="IPR058030">
    <property type="entry name" value="TRIM8/14/16/25/29/45/65_CC"/>
</dbReference>
<evidence type="ECO:0000259" key="9">
    <source>
        <dbReference type="PROSITE" id="PS50119"/>
    </source>
</evidence>
<dbReference type="PROSITE" id="PS50188">
    <property type="entry name" value="B302_SPRY"/>
    <property type="match status" value="1"/>
</dbReference>
<dbReference type="InterPro" id="IPR001870">
    <property type="entry name" value="B30.2/SPRY"/>
</dbReference>
<protein>
    <submittedName>
        <fullName evidence="11">E3 ubiquitin-protein ligase TRIM39-like</fullName>
    </submittedName>
</protein>
<dbReference type="InterPro" id="IPR006574">
    <property type="entry name" value="PRY"/>
</dbReference>
<dbReference type="PANTHER" id="PTHR25465">
    <property type="entry name" value="B-BOX DOMAIN CONTAINING"/>
    <property type="match status" value="1"/>
</dbReference>
<dbReference type="InterPro" id="IPR003877">
    <property type="entry name" value="SPRY_dom"/>
</dbReference>
<dbReference type="PROSITE" id="PS00518">
    <property type="entry name" value="ZF_RING_1"/>
    <property type="match status" value="1"/>
</dbReference>
<dbReference type="Gene3D" id="4.10.830.40">
    <property type="match status" value="1"/>
</dbReference>
<dbReference type="Pfam" id="PF15227">
    <property type="entry name" value="zf-C3HC4_4"/>
    <property type="match status" value="1"/>
</dbReference>
<dbReference type="Gene3D" id="2.60.120.920">
    <property type="match status" value="1"/>
</dbReference>
<evidence type="ECO:0000256" key="3">
    <source>
        <dbReference type="ARBA" id="ARBA00022771"/>
    </source>
</evidence>
<dbReference type="SUPFAM" id="SSF49899">
    <property type="entry name" value="Concanavalin A-like lectins/glucanases"/>
    <property type="match status" value="1"/>
</dbReference>
<dbReference type="AlphaFoldDB" id="A0A8C9S8I9"/>
<dbReference type="GeneTree" id="ENSGT01040000240385"/>
<dbReference type="Pfam" id="PF00643">
    <property type="entry name" value="zf-B_box"/>
    <property type="match status" value="1"/>
</dbReference>
<keyword evidence="12" id="KW-1185">Reference proteome</keyword>
<accession>A0A8C9S8I9</accession>
<evidence type="ECO:0000259" key="8">
    <source>
        <dbReference type="PROSITE" id="PS50089"/>
    </source>
</evidence>
<dbReference type="SUPFAM" id="SSF57850">
    <property type="entry name" value="RING/U-box"/>
    <property type="match status" value="1"/>
</dbReference>
<dbReference type="FunFam" id="2.60.120.920:FF:000004">
    <property type="entry name" value="Butyrophilin subfamily 1 member A1"/>
    <property type="match status" value="1"/>
</dbReference>
<dbReference type="Gene3D" id="3.30.40.10">
    <property type="entry name" value="Zinc/RING finger domain, C3HC4 (zinc finger)"/>
    <property type="match status" value="1"/>
</dbReference>
<dbReference type="InterPro" id="IPR001841">
    <property type="entry name" value="Znf_RING"/>
</dbReference>
<dbReference type="OrthoDB" id="6270329at2759"/>
<keyword evidence="7" id="KW-0175">Coiled coil</keyword>
<gene>
    <name evidence="11" type="primary">LOC114911835</name>
</gene>
<name>A0A8C9S8I9_SCLFO</name>
<feature type="domain" description="B30.2/SPRY" evidence="10">
    <location>
        <begin position="345"/>
        <end position="545"/>
    </location>
</feature>
<evidence type="ECO:0000313" key="12">
    <source>
        <dbReference type="Proteomes" id="UP000694397"/>
    </source>
</evidence>
<dbReference type="PRINTS" id="PR01407">
    <property type="entry name" value="BUTYPHLNCDUF"/>
</dbReference>
<dbReference type="GO" id="GO:0005737">
    <property type="term" value="C:cytoplasm"/>
    <property type="evidence" value="ECO:0007669"/>
    <property type="project" value="UniProtKB-ARBA"/>
</dbReference>
<dbReference type="InterPro" id="IPR000315">
    <property type="entry name" value="Znf_B-box"/>
</dbReference>
<evidence type="ECO:0000256" key="2">
    <source>
        <dbReference type="ARBA" id="ARBA00022723"/>
    </source>
</evidence>
<dbReference type="SMART" id="SM00184">
    <property type="entry name" value="RING"/>
    <property type="match status" value="1"/>
</dbReference>
<dbReference type="InterPro" id="IPR003879">
    <property type="entry name" value="Butyrophylin_SPRY"/>
</dbReference>
<evidence type="ECO:0000256" key="5">
    <source>
        <dbReference type="ARBA" id="ARBA00022859"/>
    </source>
</evidence>
<dbReference type="SMART" id="SM00589">
    <property type="entry name" value="PRY"/>
    <property type="match status" value="1"/>
</dbReference>
<feature type="domain" description="RING-type" evidence="8">
    <location>
        <begin position="27"/>
        <end position="67"/>
    </location>
</feature>
<dbReference type="InterPro" id="IPR043136">
    <property type="entry name" value="B30.2/SPRY_sf"/>
</dbReference>
<dbReference type="PANTHER" id="PTHR25465:SF32">
    <property type="entry name" value="BLOODTHIRSTY-RELATED GENE FAMILY, MEMBER 16 ISOFORM X1-RELATED"/>
    <property type="match status" value="1"/>
</dbReference>
<dbReference type="Pfam" id="PF13765">
    <property type="entry name" value="PRY"/>
    <property type="match status" value="1"/>
</dbReference>
<keyword evidence="4" id="KW-0862">Zinc</keyword>
<reference evidence="11 12" key="1">
    <citation type="submission" date="2019-04" db="EMBL/GenBank/DDBJ databases">
        <authorList>
            <consortium name="Wellcome Sanger Institute Data Sharing"/>
        </authorList>
    </citation>
    <scope>NUCLEOTIDE SEQUENCE [LARGE SCALE GENOMIC DNA]</scope>
</reference>
<evidence type="ECO:0000256" key="6">
    <source>
        <dbReference type="PROSITE-ProRule" id="PRU00024"/>
    </source>
</evidence>